<feature type="transmembrane region" description="Helical" evidence="2">
    <location>
        <begin position="319"/>
        <end position="341"/>
    </location>
</feature>
<dbReference type="STRING" id="1884261.A0A5C3QGC4"/>
<feature type="region of interest" description="Disordered" evidence="1">
    <location>
        <begin position="289"/>
        <end position="312"/>
    </location>
</feature>
<keyword evidence="2" id="KW-1133">Transmembrane helix</keyword>
<reference evidence="3 4" key="1">
    <citation type="journal article" date="2019" name="Nat. Ecol. Evol.">
        <title>Megaphylogeny resolves global patterns of mushroom evolution.</title>
        <authorList>
            <person name="Varga T."/>
            <person name="Krizsan K."/>
            <person name="Foldi C."/>
            <person name="Dima B."/>
            <person name="Sanchez-Garcia M."/>
            <person name="Sanchez-Ramirez S."/>
            <person name="Szollosi G.J."/>
            <person name="Szarkandi J.G."/>
            <person name="Papp V."/>
            <person name="Albert L."/>
            <person name="Andreopoulos W."/>
            <person name="Angelini C."/>
            <person name="Antonin V."/>
            <person name="Barry K.W."/>
            <person name="Bougher N.L."/>
            <person name="Buchanan P."/>
            <person name="Buyck B."/>
            <person name="Bense V."/>
            <person name="Catcheside P."/>
            <person name="Chovatia M."/>
            <person name="Cooper J."/>
            <person name="Damon W."/>
            <person name="Desjardin D."/>
            <person name="Finy P."/>
            <person name="Geml J."/>
            <person name="Haridas S."/>
            <person name="Hughes K."/>
            <person name="Justo A."/>
            <person name="Karasinski D."/>
            <person name="Kautmanova I."/>
            <person name="Kiss B."/>
            <person name="Kocsube S."/>
            <person name="Kotiranta H."/>
            <person name="LaButti K.M."/>
            <person name="Lechner B.E."/>
            <person name="Liimatainen K."/>
            <person name="Lipzen A."/>
            <person name="Lukacs Z."/>
            <person name="Mihaltcheva S."/>
            <person name="Morgado L.N."/>
            <person name="Niskanen T."/>
            <person name="Noordeloos M.E."/>
            <person name="Ohm R.A."/>
            <person name="Ortiz-Santana B."/>
            <person name="Ovrebo C."/>
            <person name="Racz N."/>
            <person name="Riley R."/>
            <person name="Savchenko A."/>
            <person name="Shiryaev A."/>
            <person name="Soop K."/>
            <person name="Spirin V."/>
            <person name="Szebenyi C."/>
            <person name="Tomsovsky M."/>
            <person name="Tulloss R.E."/>
            <person name="Uehling J."/>
            <person name="Grigoriev I.V."/>
            <person name="Vagvolgyi C."/>
            <person name="Papp T."/>
            <person name="Martin F.M."/>
            <person name="Miettinen O."/>
            <person name="Hibbett D.S."/>
            <person name="Nagy L.G."/>
        </authorList>
    </citation>
    <scope>NUCLEOTIDE SEQUENCE [LARGE SCALE GENOMIC DNA]</scope>
    <source>
        <strain evidence="3 4">CBS 309.79</strain>
    </source>
</reference>
<dbReference type="Gene3D" id="2.60.120.260">
    <property type="entry name" value="Galactose-binding domain-like"/>
    <property type="match status" value="1"/>
</dbReference>
<keyword evidence="2" id="KW-0812">Transmembrane</keyword>
<feature type="compositionally biased region" description="Low complexity" evidence="1">
    <location>
        <begin position="416"/>
        <end position="429"/>
    </location>
</feature>
<dbReference type="AlphaFoldDB" id="A0A5C3QGC4"/>
<keyword evidence="2" id="KW-0472">Membrane</keyword>
<protein>
    <submittedName>
        <fullName evidence="3">Uncharacterized protein</fullName>
    </submittedName>
</protein>
<feature type="compositionally biased region" description="Low complexity" evidence="1">
    <location>
        <begin position="293"/>
        <end position="311"/>
    </location>
</feature>
<evidence type="ECO:0000313" key="4">
    <source>
        <dbReference type="Proteomes" id="UP000305067"/>
    </source>
</evidence>
<dbReference type="Proteomes" id="UP000305067">
    <property type="component" value="Unassembled WGS sequence"/>
</dbReference>
<organism evidence="3 4">
    <name type="scientific">Pterulicium gracile</name>
    <dbReference type="NCBI Taxonomy" id="1884261"/>
    <lineage>
        <taxon>Eukaryota</taxon>
        <taxon>Fungi</taxon>
        <taxon>Dikarya</taxon>
        <taxon>Basidiomycota</taxon>
        <taxon>Agaricomycotina</taxon>
        <taxon>Agaricomycetes</taxon>
        <taxon>Agaricomycetidae</taxon>
        <taxon>Agaricales</taxon>
        <taxon>Pleurotineae</taxon>
        <taxon>Pterulaceae</taxon>
        <taxon>Pterulicium</taxon>
    </lineage>
</organism>
<feature type="region of interest" description="Disordered" evidence="1">
    <location>
        <begin position="386"/>
        <end position="492"/>
    </location>
</feature>
<dbReference type="EMBL" id="ML178830">
    <property type="protein sequence ID" value="TFL00190.1"/>
    <property type="molecule type" value="Genomic_DNA"/>
</dbReference>
<sequence length="492" mass="52322">MSSSTVQILVDDFDPRITYSPADKWIPGGGPYEHNSTTHAFIEGTGSFSFNFNGTGIVVQTTAPFIGENDSWAEVACKVDGVDIDTHTPPDASYHHVQCSTSSPLSSNTEHVLQVEVDRTKSAGPPFYLDYLIYDAEVEEEGRLVGPAGGNVRVVVDDKDERIVYGGPEGAWSEGGSPIEQGGTTHLTRTGGATATYKFFGTSIQVYGTLSDPASNTPFTASFKIDDQSPISYTPSTQFEGLVYKTRFFQSSVLEEGEHTLVITDTTENASEFILDFLVQSVSPVSLLTKPVSPESNPGSDSDSNNSISSNQTKSNTGLIAGATVGGVLALLFILLGLFFWTRRRRSRRGVVDLGNRHGEPAEKAFLRPAPPVNTHSDSSLQMSWAPGAVSESGSDAYTHHGPASSAITTNPSTYASNSAPASSSSSSAQPLLAHHTAAPLPRKGGQPPPRPVSAAPPVQHEDGGVRLQGQGQGEEEQMPSELPPVYRASYT</sequence>
<evidence type="ECO:0000256" key="1">
    <source>
        <dbReference type="SAM" id="MobiDB-lite"/>
    </source>
</evidence>
<proteinExistence type="predicted"/>
<feature type="compositionally biased region" description="Polar residues" evidence="1">
    <location>
        <begin position="406"/>
        <end position="415"/>
    </location>
</feature>
<evidence type="ECO:0000313" key="3">
    <source>
        <dbReference type="EMBL" id="TFL00190.1"/>
    </source>
</evidence>
<gene>
    <name evidence="3" type="ORF">BDV98DRAFT_656962</name>
</gene>
<keyword evidence="4" id="KW-1185">Reference proteome</keyword>
<dbReference type="OrthoDB" id="3265734at2759"/>
<name>A0A5C3QGC4_9AGAR</name>
<accession>A0A5C3QGC4</accession>
<evidence type="ECO:0000256" key="2">
    <source>
        <dbReference type="SAM" id="Phobius"/>
    </source>
</evidence>